<dbReference type="RefSeq" id="WP_072408205.1">
    <property type="nucleotide sequence ID" value="NZ_FPKW01000003.1"/>
</dbReference>
<sequence>MKVIVYNIDQENKVLLALANRKKHKITIITYPLNETTADFAEAKRAVIIIDHGSQLSENLILKLLSLGVQYLIFRSQDHLSADLSFIRNFGLKCIVIEIADSRLAVFKIIEILDAWEESD</sequence>
<dbReference type="EMBL" id="FPKW01000003">
    <property type="protein sequence ID" value="SFZ92417.1"/>
    <property type="molecule type" value="Genomic_DNA"/>
</dbReference>
<dbReference type="Gene3D" id="3.40.50.720">
    <property type="entry name" value="NAD(P)-binding Rossmann-like Domain"/>
    <property type="match status" value="1"/>
</dbReference>
<proteinExistence type="predicted"/>
<accession>A0A1K2IJ07</accession>
<name>A0A1K2IJ07_9FLAO</name>
<evidence type="ECO:0000313" key="2">
    <source>
        <dbReference type="Proteomes" id="UP000182034"/>
    </source>
</evidence>
<dbReference type="STRING" id="1612149.SAMN05216324_103258"/>
<dbReference type="AlphaFoldDB" id="A0A1K2IJ07"/>
<dbReference type="OrthoDB" id="1522997at2"/>
<reference evidence="2" key="1">
    <citation type="submission" date="2016-10" db="EMBL/GenBank/DDBJ databases">
        <authorList>
            <person name="Varghese N."/>
            <person name="Submissions S."/>
        </authorList>
    </citation>
    <scope>NUCLEOTIDE SEQUENCE [LARGE SCALE GENOMIC DNA]</scope>
    <source>
        <strain evidence="2">SUR2</strain>
    </source>
</reference>
<evidence type="ECO:0000313" key="1">
    <source>
        <dbReference type="EMBL" id="SFZ92417.1"/>
    </source>
</evidence>
<keyword evidence="2" id="KW-1185">Reference proteome</keyword>
<gene>
    <name evidence="1" type="ORF">SAMN05216324_103258</name>
</gene>
<organism evidence="1 2">
    <name type="scientific">Chryseobacterium limigenitum</name>
    <dbReference type="NCBI Taxonomy" id="1612149"/>
    <lineage>
        <taxon>Bacteria</taxon>
        <taxon>Pseudomonadati</taxon>
        <taxon>Bacteroidota</taxon>
        <taxon>Flavobacteriia</taxon>
        <taxon>Flavobacteriales</taxon>
        <taxon>Weeksellaceae</taxon>
        <taxon>Chryseobacterium group</taxon>
        <taxon>Chryseobacterium</taxon>
    </lineage>
</organism>
<protein>
    <submittedName>
        <fullName evidence="1">Uncharacterized protein</fullName>
    </submittedName>
</protein>
<dbReference type="Proteomes" id="UP000182034">
    <property type="component" value="Unassembled WGS sequence"/>
</dbReference>